<evidence type="ECO:0000313" key="1">
    <source>
        <dbReference type="EMBL" id="JAD65451.1"/>
    </source>
</evidence>
<sequence>MITKFTNLAGNGRLAWIHQGLMCWGV</sequence>
<accession>A0A0A9BPZ2</accession>
<reference evidence="1" key="2">
    <citation type="journal article" date="2015" name="Data Brief">
        <title>Shoot transcriptome of the giant reed, Arundo donax.</title>
        <authorList>
            <person name="Barrero R.A."/>
            <person name="Guerrero F.D."/>
            <person name="Moolhuijzen P."/>
            <person name="Goolsby J.A."/>
            <person name="Tidwell J."/>
            <person name="Bellgard S.E."/>
            <person name="Bellgard M.I."/>
        </authorList>
    </citation>
    <scope>NUCLEOTIDE SEQUENCE</scope>
    <source>
        <tissue evidence="1">Shoot tissue taken approximately 20 cm above the soil surface</tissue>
    </source>
</reference>
<proteinExistence type="predicted"/>
<dbReference type="EMBL" id="GBRH01232444">
    <property type="protein sequence ID" value="JAD65451.1"/>
    <property type="molecule type" value="Transcribed_RNA"/>
</dbReference>
<reference evidence="1" key="1">
    <citation type="submission" date="2014-09" db="EMBL/GenBank/DDBJ databases">
        <authorList>
            <person name="Magalhaes I.L.F."/>
            <person name="Oliveira U."/>
            <person name="Santos F.R."/>
            <person name="Vidigal T.H.D.A."/>
            <person name="Brescovit A.D."/>
            <person name="Santos A.J."/>
        </authorList>
    </citation>
    <scope>NUCLEOTIDE SEQUENCE</scope>
    <source>
        <tissue evidence="1">Shoot tissue taken approximately 20 cm above the soil surface</tissue>
    </source>
</reference>
<dbReference type="AlphaFoldDB" id="A0A0A9BPZ2"/>
<name>A0A0A9BPZ2_ARUDO</name>
<protein>
    <submittedName>
        <fullName evidence="1">Uncharacterized protein</fullName>
    </submittedName>
</protein>
<organism evidence="1">
    <name type="scientific">Arundo donax</name>
    <name type="common">Giant reed</name>
    <name type="synonym">Donax arundinaceus</name>
    <dbReference type="NCBI Taxonomy" id="35708"/>
    <lineage>
        <taxon>Eukaryota</taxon>
        <taxon>Viridiplantae</taxon>
        <taxon>Streptophyta</taxon>
        <taxon>Embryophyta</taxon>
        <taxon>Tracheophyta</taxon>
        <taxon>Spermatophyta</taxon>
        <taxon>Magnoliopsida</taxon>
        <taxon>Liliopsida</taxon>
        <taxon>Poales</taxon>
        <taxon>Poaceae</taxon>
        <taxon>PACMAD clade</taxon>
        <taxon>Arundinoideae</taxon>
        <taxon>Arundineae</taxon>
        <taxon>Arundo</taxon>
    </lineage>
</organism>